<dbReference type="InterPro" id="IPR036388">
    <property type="entry name" value="WH-like_DNA-bd_sf"/>
</dbReference>
<organism evidence="6 7">
    <name type="scientific">Pedobacter africanus</name>
    <dbReference type="NCBI Taxonomy" id="151894"/>
    <lineage>
        <taxon>Bacteria</taxon>
        <taxon>Pseudomonadati</taxon>
        <taxon>Bacteroidota</taxon>
        <taxon>Sphingobacteriia</taxon>
        <taxon>Sphingobacteriales</taxon>
        <taxon>Sphingobacteriaceae</taxon>
        <taxon>Pedobacter</taxon>
    </lineage>
</organism>
<proteinExistence type="predicted"/>
<dbReference type="STRING" id="151894.SAMN04488524_0021"/>
<name>A0A1W1YLS3_9SPHI</name>
<dbReference type="GO" id="GO:0016987">
    <property type="term" value="F:sigma factor activity"/>
    <property type="evidence" value="ECO:0007669"/>
    <property type="project" value="UniProtKB-KW"/>
</dbReference>
<dbReference type="Proteomes" id="UP000192756">
    <property type="component" value="Unassembled WGS sequence"/>
</dbReference>
<dbReference type="InterPro" id="IPR013324">
    <property type="entry name" value="RNA_pol_sigma_r3/r4-like"/>
</dbReference>
<dbReference type="Gene3D" id="1.20.120.1810">
    <property type="match status" value="1"/>
</dbReference>
<dbReference type="Pfam" id="PF04542">
    <property type="entry name" value="Sigma70_r2"/>
    <property type="match status" value="1"/>
</dbReference>
<keyword evidence="4" id="KW-0804">Transcription</keyword>
<dbReference type="GO" id="GO:0006352">
    <property type="term" value="P:DNA-templated transcription initiation"/>
    <property type="evidence" value="ECO:0007669"/>
    <property type="project" value="InterPro"/>
</dbReference>
<evidence type="ECO:0000256" key="4">
    <source>
        <dbReference type="ARBA" id="ARBA00023163"/>
    </source>
</evidence>
<evidence type="ECO:0000256" key="3">
    <source>
        <dbReference type="ARBA" id="ARBA00023125"/>
    </source>
</evidence>
<dbReference type="InterPro" id="IPR050239">
    <property type="entry name" value="Sigma-70_RNA_pol_init_factors"/>
</dbReference>
<dbReference type="PROSITE" id="PS00715">
    <property type="entry name" value="SIGMA70_1"/>
    <property type="match status" value="1"/>
</dbReference>
<dbReference type="InterPro" id="IPR009042">
    <property type="entry name" value="RNA_pol_sigma70_r1_2"/>
</dbReference>
<keyword evidence="2" id="KW-0731">Sigma factor</keyword>
<dbReference type="InterPro" id="IPR013325">
    <property type="entry name" value="RNA_pol_sigma_r2"/>
</dbReference>
<protein>
    <submittedName>
        <fullName evidence="6">RNA polymerase primary sigma factor</fullName>
    </submittedName>
</protein>
<keyword evidence="1" id="KW-0805">Transcription regulation</keyword>
<evidence type="ECO:0000256" key="1">
    <source>
        <dbReference type="ARBA" id="ARBA00023015"/>
    </source>
</evidence>
<evidence type="ECO:0000313" key="7">
    <source>
        <dbReference type="Proteomes" id="UP000192756"/>
    </source>
</evidence>
<dbReference type="PANTHER" id="PTHR30603">
    <property type="entry name" value="RNA POLYMERASE SIGMA FACTOR RPO"/>
    <property type="match status" value="1"/>
</dbReference>
<dbReference type="PRINTS" id="PR00046">
    <property type="entry name" value="SIGMA70FCT"/>
</dbReference>
<accession>A0A1W1YLS3</accession>
<keyword evidence="7" id="KW-1185">Reference proteome</keyword>
<dbReference type="PANTHER" id="PTHR30603:SF47">
    <property type="entry name" value="RNA POLYMERASE SIGMA FACTOR SIGD, CHLOROPLASTIC"/>
    <property type="match status" value="1"/>
</dbReference>
<dbReference type="AlphaFoldDB" id="A0A1W1YLS3"/>
<gene>
    <name evidence="6" type="ORF">SAMN04488524_0021</name>
</gene>
<dbReference type="EMBL" id="FWXT01000001">
    <property type="protein sequence ID" value="SMC37066.1"/>
    <property type="molecule type" value="Genomic_DNA"/>
</dbReference>
<dbReference type="OrthoDB" id="9809557at2"/>
<evidence type="ECO:0000256" key="2">
    <source>
        <dbReference type="ARBA" id="ARBA00023082"/>
    </source>
</evidence>
<feature type="domain" description="RNA polymerase sigma-70" evidence="5">
    <location>
        <begin position="78"/>
        <end position="91"/>
    </location>
</feature>
<dbReference type="SUPFAM" id="SSF88659">
    <property type="entry name" value="Sigma3 and sigma4 domains of RNA polymerase sigma factors"/>
    <property type="match status" value="2"/>
</dbReference>
<dbReference type="NCBIfam" id="TIGR02937">
    <property type="entry name" value="sigma70-ECF"/>
    <property type="match status" value="1"/>
</dbReference>
<dbReference type="RefSeq" id="WP_084236239.1">
    <property type="nucleotide sequence ID" value="NZ_FWXT01000001.1"/>
</dbReference>
<keyword evidence="3" id="KW-0238">DNA-binding</keyword>
<dbReference type="InterPro" id="IPR000943">
    <property type="entry name" value="RNA_pol_sigma70"/>
</dbReference>
<dbReference type="Gene3D" id="1.10.10.10">
    <property type="entry name" value="Winged helix-like DNA-binding domain superfamily/Winged helix DNA-binding domain"/>
    <property type="match status" value="2"/>
</dbReference>
<evidence type="ECO:0000259" key="5">
    <source>
        <dbReference type="PROSITE" id="PS00715"/>
    </source>
</evidence>
<dbReference type="InterPro" id="IPR007627">
    <property type="entry name" value="RNA_pol_sigma70_r2"/>
</dbReference>
<dbReference type="Pfam" id="PF04539">
    <property type="entry name" value="Sigma70_r3"/>
    <property type="match status" value="1"/>
</dbReference>
<dbReference type="SUPFAM" id="SSF88946">
    <property type="entry name" value="Sigma2 domain of RNA polymerase sigma factors"/>
    <property type="match status" value="1"/>
</dbReference>
<reference evidence="7" key="1">
    <citation type="submission" date="2017-04" db="EMBL/GenBank/DDBJ databases">
        <authorList>
            <person name="Varghese N."/>
            <person name="Submissions S."/>
        </authorList>
    </citation>
    <scope>NUCLEOTIDE SEQUENCE [LARGE SCALE GENOMIC DNA]</scope>
    <source>
        <strain evidence="7">DSM 12126</strain>
    </source>
</reference>
<dbReference type="InterPro" id="IPR014284">
    <property type="entry name" value="RNA_pol_sigma-70_dom"/>
</dbReference>
<sequence length="285" mass="32265">MRQLKIAQSITRRDSDAVERYLRDIGKIELLNMNEEILLSSKARDGDQQALGKLIESNLRFVVSIAKNYEGRGLGLCDLISEGNLGLMIAAQRFNPTMGFKFITFAVWWIRQAILTAIAKQKRLVRLPANQLAALSKINLAGLKLEQKLERLPGIEELAEATGFTKEQVAACRNIGIASCSLDQLVDGESKLTLMDKLVDKSTRDTDHRTIDESIRIDLNRAISRLPKREQKILILFYGMNGYAPTPLEDMVAIFSIGKERLRQLRDKAHKTLRLKYSRALSDYF</sequence>
<dbReference type="InterPro" id="IPR007624">
    <property type="entry name" value="RNA_pol_sigma70_r3"/>
</dbReference>
<dbReference type="Pfam" id="PF00140">
    <property type="entry name" value="Sigma70_r1_2"/>
    <property type="match status" value="1"/>
</dbReference>
<dbReference type="GO" id="GO:0003677">
    <property type="term" value="F:DNA binding"/>
    <property type="evidence" value="ECO:0007669"/>
    <property type="project" value="UniProtKB-KW"/>
</dbReference>
<evidence type="ECO:0000313" key="6">
    <source>
        <dbReference type="EMBL" id="SMC37066.1"/>
    </source>
</evidence>